<sequence>MRRLARDHGVDLTHVAATGPGGRLTAADVTAHLAQQAPSPDPVPGAASALAMTEVDLHRVTSEAPGPDATAGTGITAHLCIAVAAALRTHPLPGIAATDGLVVQTQQPDGRVRAVLLQDLDAHSAESVADMLARPTASGGRSVFTLRCTPSDAVLTVRDLVPGQSAALSVGPVVRKVVVVGGPQAEGMGVHPVATLALRVRLEGTGVEAAAAFLGAVRSALEQPSAQEA</sequence>
<dbReference type="InterPro" id="IPR036625">
    <property type="entry name" value="E3-bd_dom_sf"/>
</dbReference>
<name>A0ABS9XS50_9ACTN</name>
<evidence type="ECO:0000313" key="3">
    <source>
        <dbReference type="EMBL" id="MCI3244894.1"/>
    </source>
</evidence>
<dbReference type="InterPro" id="IPR004167">
    <property type="entry name" value="PSBD"/>
</dbReference>
<comment type="caution">
    <text evidence="3">The sequence shown here is derived from an EMBL/GenBank/DDBJ whole genome shotgun (WGS) entry which is preliminary data.</text>
</comment>
<dbReference type="Proteomes" id="UP001165270">
    <property type="component" value="Unassembled WGS sequence"/>
</dbReference>
<reference evidence="3" key="1">
    <citation type="submission" date="2022-03" db="EMBL/GenBank/DDBJ databases">
        <title>Streptomyces 7R015 and 7R016 isolated from Barleria lupulina in Thailand.</title>
        <authorList>
            <person name="Kanchanasin P."/>
            <person name="Phongsopitanun W."/>
            <person name="Tanasupawat S."/>
        </authorList>
    </citation>
    <scope>NUCLEOTIDE SEQUENCE</scope>
    <source>
        <strain evidence="3">7R016</strain>
    </source>
</reference>
<dbReference type="Pfam" id="PF02817">
    <property type="entry name" value="E3_binding"/>
    <property type="match status" value="1"/>
</dbReference>
<protein>
    <submittedName>
        <fullName evidence="3">E3 binding domain-containing protein</fullName>
    </submittedName>
</protein>
<dbReference type="PROSITE" id="PS51826">
    <property type="entry name" value="PSBD"/>
    <property type="match status" value="1"/>
</dbReference>
<keyword evidence="4" id="KW-1185">Reference proteome</keyword>
<dbReference type="EMBL" id="JALDAX010000018">
    <property type="protein sequence ID" value="MCI3244894.1"/>
    <property type="molecule type" value="Genomic_DNA"/>
</dbReference>
<evidence type="ECO:0000256" key="1">
    <source>
        <dbReference type="ARBA" id="ARBA00007317"/>
    </source>
</evidence>
<organism evidence="3 4">
    <name type="scientific">Streptomyces spinosisporus</name>
    <dbReference type="NCBI Taxonomy" id="2927582"/>
    <lineage>
        <taxon>Bacteria</taxon>
        <taxon>Bacillati</taxon>
        <taxon>Actinomycetota</taxon>
        <taxon>Actinomycetes</taxon>
        <taxon>Kitasatosporales</taxon>
        <taxon>Streptomycetaceae</taxon>
        <taxon>Streptomyces</taxon>
    </lineage>
</organism>
<dbReference type="Gene3D" id="4.10.320.10">
    <property type="entry name" value="E3-binding domain"/>
    <property type="match status" value="1"/>
</dbReference>
<evidence type="ECO:0000313" key="4">
    <source>
        <dbReference type="Proteomes" id="UP001165270"/>
    </source>
</evidence>
<proteinExistence type="inferred from homology"/>
<evidence type="ECO:0000259" key="2">
    <source>
        <dbReference type="PROSITE" id="PS51826"/>
    </source>
</evidence>
<accession>A0ABS9XS50</accession>
<dbReference type="SUPFAM" id="SSF47005">
    <property type="entry name" value="Peripheral subunit-binding domain of 2-oxo acid dehydrogenase complex"/>
    <property type="match status" value="1"/>
</dbReference>
<gene>
    <name evidence="3" type="ORF">MQN93_34810</name>
</gene>
<comment type="similarity">
    <text evidence="1">Belongs to the 2-oxoacid dehydrogenase family.</text>
</comment>
<feature type="domain" description="Peripheral subunit-binding (PSBD)" evidence="2">
    <location>
        <begin position="1"/>
        <end position="33"/>
    </location>
</feature>